<evidence type="ECO:0000313" key="4">
    <source>
        <dbReference type="WBParaSite" id="HPBE_0000673401-mRNA-1"/>
    </source>
</evidence>
<accession>A0A3P8B9K6</accession>
<gene>
    <name evidence="2" type="ORF">HPBE_LOCUS6735</name>
</gene>
<dbReference type="OrthoDB" id="5842689at2759"/>
<name>A0A183FIK6_HELPZ</name>
<reference evidence="2 3" key="1">
    <citation type="submission" date="2018-11" db="EMBL/GenBank/DDBJ databases">
        <authorList>
            <consortium name="Pathogen Informatics"/>
        </authorList>
    </citation>
    <scope>NUCLEOTIDE SEQUENCE [LARGE SCALE GENOMIC DNA]</scope>
</reference>
<sequence>MTTASRYSVGCADITKFCEARPSPTMRRDEKIRALARSVQEITESEEEEDESQVGQEDLGNTVNSEHHFVVSTLHKTSEKS</sequence>
<organism evidence="3 4">
    <name type="scientific">Heligmosomoides polygyrus</name>
    <name type="common">Parasitic roundworm</name>
    <dbReference type="NCBI Taxonomy" id="6339"/>
    <lineage>
        <taxon>Eukaryota</taxon>
        <taxon>Metazoa</taxon>
        <taxon>Ecdysozoa</taxon>
        <taxon>Nematoda</taxon>
        <taxon>Chromadorea</taxon>
        <taxon>Rhabditida</taxon>
        <taxon>Rhabditina</taxon>
        <taxon>Rhabditomorpha</taxon>
        <taxon>Strongyloidea</taxon>
        <taxon>Heligmosomidae</taxon>
        <taxon>Heligmosomoides</taxon>
    </lineage>
</organism>
<dbReference type="Proteomes" id="UP000050761">
    <property type="component" value="Unassembled WGS sequence"/>
</dbReference>
<dbReference type="WBParaSite" id="HPBE_0000673401-mRNA-1">
    <property type="protein sequence ID" value="HPBE_0000673401-mRNA-1"/>
    <property type="gene ID" value="HPBE_0000673401"/>
</dbReference>
<evidence type="ECO:0000313" key="2">
    <source>
        <dbReference type="EMBL" id="VDO69465.1"/>
    </source>
</evidence>
<protein>
    <submittedName>
        <fullName evidence="2 4">Uncharacterized protein</fullName>
    </submittedName>
</protein>
<dbReference type="EMBL" id="UZAH01025730">
    <property type="protein sequence ID" value="VDO69465.1"/>
    <property type="molecule type" value="Genomic_DNA"/>
</dbReference>
<evidence type="ECO:0000256" key="1">
    <source>
        <dbReference type="SAM" id="MobiDB-lite"/>
    </source>
</evidence>
<proteinExistence type="predicted"/>
<accession>A0A183FIK6</accession>
<dbReference type="AlphaFoldDB" id="A0A183FIK6"/>
<evidence type="ECO:0000313" key="3">
    <source>
        <dbReference type="Proteomes" id="UP000050761"/>
    </source>
</evidence>
<feature type="region of interest" description="Disordered" evidence="1">
    <location>
        <begin position="39"/>
        <end position="81"/>
    </location>
</feature>
<keyword evidence="3" id="KW-1185">Reference proteome</keyword>
<reference evidence="4" key="2">
    <citation type="submission" date="2019-09" db="UniProtKB">
        <authorList>
            <consortium name="WormBaseParasite"/>
        </authorList>
    </citation>
    <scope>IDENTIFICATION</scope>
</reference>
<feature type="compositionally biased region" description="Acidic residues" evidence="1">
    <location>
        <begin position="43"/>
        <end position="52"/>
    </location>
</feature>